<feature type="transmembrane region" description="Helical" evidence="1">
    <location>
        <begin position="167"/>
        <end position="187"/>
    </location>
</feature>
<reference evidence="2 3" key="1">
    <citation type="journal article" date="2016" name="Nat. Commun.">
        <title>Ectomycorrhizal ecology is imprinted in the genome of the dominant symbiotic fungus Cenococcum geophilum.</title>
        <authorList>
            <consortium name="DOE Joint Genome Institute"/>
            <person name="Peter M."/>
            <person name="Kohler A."/>
            <person name="Ohm R.A."/>
            <person name="Kuo A."/>
            <person name="Krutzmann J."/>
            <person name="Morin E."/>
            <person name="Arend M."/>
            <person name="Barry K.W."/>
            <person name="Binder M."/>
            <person name="Choi C."/>
            <person name="Clum A."/>
            <person name="Copeland A."/>
            <person name="Grisel N."/>
            <person name="Haridas S."/>
            <person name="Kipfer T."/>
            <person name="LaButti K."/>
            <person name="Lindquist E."/>
            <person name="Lipzen A."/>
            <person name="Maire R."/>
            <person name="Meier B."/>
            <person name="Mihaltcheva S."/>
            <person name="Molinier V."/>
            <person name="Murat C."/>
            <person name="Poggeler S."/>
            <person name="Quandt C.A."/>
            <person name="Sperisen C."/>
            <person name="Tritt A."/>
            <person name="Tisserant E."/>
            <person name="Crous P.W."/>
            <person name="Henrissat B."/>
            <person name="Nehls U."/>
            <person name="Egli S."/>
            <person name="Spatafora J.W."/>
            <person name="Grigoriev I.V."/>
            <person name="Martin F.M."/>
        </authorList>
    </citation>
    <scope>NUCLEOTIDE SEQUENCE [LARGE SCALE GENOMIC DNA]</scope>
    <source>
        <strain evidence="2 3">CBS 459.81</strain>
    </source>
</reference>
<feature type="transmembrane region" description="Helical" evidence="1">
    <location>
        <begin position="85"/>
        <end position="105"/>
    </location>
</feature>
<proteinExistence type="predicted"/>
<name>A0A8E2DZ77_9PEZI</name>
<dbReference type="OrthoDB" id="5089392at2759"/>
<keyword evidence="3" id="KW-1185">Reference proteome</keyword>
<feature type="transmembrane region" description="Helical" evidence="1">
    <location>
        <begin position="207"/>
        <end position="223"/>
    </location>
</feature>
<organism evidence="2 3">
    <name type="scientific">Lepidopterella palustris CBS 459.81</name>
    <dbReference type="NCBI Taxonomy" id="1314670"/>
    <lineage>
        <taxon>Eukaryota</taxon>
        <taxon>Fungi</taxon>
        <taxon>Dikarya</taxon>
        <taxon>Ascomycota</taxon>
        <taxon>Pezizomycotina</taxon>
        <taxon>Dothideomycetes</taxon>
        <taxon>Pleosporomycetidae</taxon>
        <taxon>Mytilinidiales</taxon>
        <taxon>Argynnaceae</taxon>
        <taxon>Lepidopterella</taxon>
    </lineage>
</organism>
<accession>A0A8E2DZ77</accession>
<keyword evidence="1" id="KW-0812">Transmembrane</keyword>
<dbReference type="EMBL" id="KV745476">
    <property type="protein sequence ID" value="OCK74455.1"/>
    <property type="molecule type" value="Genomic_DNA"/>
</dbReference>
<dbReference type="Proteomes" id="UP000250266">
    <property type="component" value="Unassembled WGS sequence"/>
</dbReference>
<keyword evidence="1" id="KW-0472">Membrane</keyword>
<gene>
    <name evidence="2" type="ORF">K432DRAFT_310668</name>
</gene>
<evidence type="ECO:0000313" key="3">
    <source>
        <dbReference type="Proteomes" id="UP000250266"/>
    </source>
</evidence>
<feature type="transmembrane region" description="Helical" evidence="1">
    <location>
        <begin position="278"/>
        <end position="297"/>
    </location>
</feature>
<evidence type="ECO:0000256" key="1">
    <source>
        <dbReference type="SAM" id="Phobius"/>
    </source>
</evidence>
<protein>
    <recommendedName>
        <fullName evidence="4">Integral membrane protein</fullName>
    </recommendedName>
</protein>
<evidence type="ECO:0000313" key="2">
    <source>
        <dbReference type="EMBL" id="OCK74455.1"/>
    </source>
</evidence>
<feature type="transmembrane region" description="Helical" evidence="1">
    <location>
        <begin position="254"/>
        <end position="272"/>
    </location>
</feature>
<evidence type="ECO:0008006" key="4">
    <source>
        <dbReference type="Google" id="ProtNLM"/>
    </source>
</evidence>
<dbReference type="AlphaFoldDB" id="A0A8E2DZ77"/>
<keyword evidence="1" id="KW-1133">Transmembrane helix</keyword>
<sequence length="456" mass="50623">MDSERSLPDVSTKILEKSGREGELKSPRLVLASESVAFIKRGARYVPAKQCKLKNSLLAGVGFLELANAGDFAANVWNQLPVPRYVVALMAVGGTLALSLSYFAFKDSKLSWRNLHLLRKERHDLQRQKTQHGPVKDEQIVRDLDTRLDVSFREIGTELIGRIGMDIFMGSGAVVIGIGTFMAIGGANPRVWHASNLLSGYVGNVPLALYALINAAWAVYVWMKAHQHGVAGAKVLHGEVPAALLKRRVRTVQMYAAINGVTSILGGAGSLISATMWWGYMILIVVIISSASCNYIWRRKIAYERPFGRDPIGMTQESLVRELEFVVSVQQILKETPSKPLHRHVLDPLSITSVVEFILYNDLFEDFCVRLVQDTQLATALFGIPEKDLTIDSQSLSMVDKVYAPRILEIADICIRETGPMLFQYRKRYLLETLGCYMCLSQAGTSKTTLDTCSKV</sequence>